<dbReference type="HOGENOM" id="CLU_000445_107_18_4"/>
<dbReference type="GO" id="GO:0005886">
    <property type="term" value="C:plasma membrane"/>
    <property type="evidence" value="ECO:0007669"/>
    <property type="project" value="TreeGrafter"/>
</dbReference>
<dbReference type="PANTHER" id="PTHR43531">
    <property type="entry name" value="PROTEIN ICFG"/>
    <property type="match status" value="1"/>
</dbReference>
<dbReference type="RefSeq" id="WP_144318756.1">
    <property type="nucleotide sequence ID" value="NZ_AP014568.1"/>
</dbReference>
<comment type="similarity">
    <text evidence="2">Belongs to the methyl-accepting chemotaxis (MCP) protein family.</text>
</comment>
<keyword evidence="4" id="KW-1185">Reference proteome</keyword>
<proteinExistence type="inferred from homology"/>
<reference evidence="3 4" key="1">
    <citation type="journal article" date="2014" name="Nat. Commun.">
        <title>Physiological and genomic features of highly alkaliphilic hydrogen-utilizing Betaproteobacteria from a continental serpentinizing site.</title>
        <authorList>
            <person name="Suzuki S."/>
            <person name="Kuenen J.G."/>
            <person name="Schipper K."/>
            <person name="van der Velde S."/>
            <person name="Ishii S."/>
            <person name="Wu A."/>
            <person name="Sorokin D.Y."/>
            <person name="Tenney A."/>
            <person name="Meng X.Y."/>
            <person name="Morrill P.L."/>
            <person name="Kamagata Y."/>
            <person name="Muyzer G."/>
            <person name="Nealson K.H."/>
        </authorList>
    </citation>
    <scope>NUCLEOTIDE SEQUENCE [LARGE SCALE GENOMIC DNA]</scope>
    <source>
        <strain evidence="3 4">A1</strain>
    </source>
</reference>
<dbReference type="Proteomes" id="UP000067461">
    <property type="component" value="Chromosome"/>
</dbReference>
<evidence type="ECO:0000313" key="3">
    <source>
        <dbReference type="EMBL" id="BAO82032.1"/>
    </source>
</evidence>
<dbReference type="OrthoDB" id="8555762at2"/>
<dbReference type="EMBL" id="AP014568">
    <property type="protein sequence ID" value="BAO82032.1"/>
    <property type="molecule type" value="Genomic_DNA"/>
</dbReference>
<dbReference type="Gene3D" id="1.10.287.950">
    <property type="entry name" value="Methyl-accepting chemotaxis protein"/>
    <property type="match status" value="1"/>
</dbReference>
<dbReference type="KEGG" id="cbaa:SRAA_2178"/>
<gene>
    <name evidence="3" type="ORF">SRAA_2178</name>
</gene>
<evidence type="ECO:0000313" key="4">
    <source>
        <dbReference type="Proteomes" id="UP000067461"/>
    </source>
</evidence>
<dbReference type="SUPFAM" id="SSF58104">
    <property type="entry name" value="Methyl-accepting chemotaxis protein (MCP) signaling domain"/>
    <property type="match status" value="1"/>
</dbReference>
<dbReference type="GO" id="GO:0006935">
    <property type="term" value="P:chemotaxis"/>
    <property type="evidence" value="ECO:0007669"/>
    <property type="project" value="TreeGrafter"/>
</dbReference>
<keyword evidence="1" id="KW-0488">Methylation</keyword>
<organism evidence="3 4">
    <name type="scientific">Serpentinimonas raichei</name>
    <dbReference type="NCBI Taxonomy" id="1458425"/>
    <lineage>
        <taxon>Bacteria</taxon>
        <taxon>Pseudomonadati</taxon>
        <taxon>Pseudomonadota</taxon>
        <taxon>Betaproteobacteria</taxon>
        <taxon>Burkholderiales</taxon>
        <taxon>Comamonadaceae</taxon>
        <taxon>Serpentinimonas</taxon>
    </lineage>
</organism>
<dbReference type="PANTHER" id="PTHR43531:SF14">
    <property type="entry name" value="METHYL-ACCEPTING CHEMOTAXIS PROTEIN I-RELATED"/>
    <property type="match status" value="1"/>
</dbReference>
<evidence type="ECO:0000256" key="1">
    <source>
        <dbReference type="ARBA" id="ARBA00022481"/>
    </source>
</evidence>
<dbReference type="InterPro" id="IPR051310">
    <property type="entry name" value="MCP_chemotaxis"/>
</dbReference>
<sequence length="87" mass="8860">MEHVIGSIAKVAGVMTEISAAAREQGTGIAQVNQAVGHLDTVTQQNAALAEQAAAATSNLSDQTAQVSNAMGIFKLPHHASGPSQPR</sequence>
<accession>A0A060NK40</accession>
<name>A0A060NK40_9BURK</name>
<protein>
    <submittedName>
        <fullName evidence="3">Methyl-accepting chemotaxis protein</fullName>
    </submittedName>
</protein>
<dbReference type="AlphaFoldDB" id="A0A060NK40"/>
<evidence type="ECO:0000256" key="2">
    <source>
        <dbReference type="ARBA" id="ARBA00029447"/>
    </source>
</evidence>
<dbReference type="GO" id="GO:0004888">
    <property type="term" value="F:transmembrane signaling receptor activity"/>
    <property type="evidence" value="ECO:0007669"/>
    <property type="project" value="TreeGrafter"/>
</dbReference>
<dbReference type="STRING" id="1458425.SRAA_2178"/>